<keyword evidence="7" id="KW-0687">Ribonucleoprotein</keyword>
<keyword evidence="3 6" id="KW-0489">Methyltransferase</keyword>
<reference evidence="7 11" key="2">
    <citation type="submission" date="2017-04" db="EMBL/GenBank/DDBJ databases">
        <title>Weissella cibaria strain m2 complete genome.</title>
        <authorList>
            <person name="Pan Q."/>
            <person name="Tan M."/>
            <person name="Yao F."/>
            <person name="Su S."/>
        </authorList>
    </citation>
    <scope>NUCLEOTIDE SEQUENCE [LARGE SCALE GENOMIC DNA]</scope>
    <source>
        <strain evidence="7 11">M2</strain>
    </source>
</reference>
<evidence type="ECO:0000313" key="9">
    <source>
        <dbReference type="EMBL" id="TVV27849.1"/>
    </source>
</evidence>
<keyword evidence="2 6" id="KW-0963">Cytoplasm</keyword>
<feature type="binding site" evidence="6">
    <location>
        <position position="249"/>
    </location>
    <ligand>
        <name>S-adenosyl-L-methionine</name>
        <dbReference type="ChEBI" id="CHEBI:59789"/>
    </ligand>
</feature>
<dbReference type="InterPro" id="IPR004498">
    <property type="entry name" value="Ribosomal_PrmA_MeTrfase"/>
</dbReference>
<keyword evidence="7" id="KW-0689">Ribosomal protein</keyword>
<dbReference type="InterPro" id="IPR050078">
    <property type="entry name" value="Ribosomal_L11_MeTrfase_PrmA"/>
</dbReference>
<dbReference type="InterPro" id="IPR029063">
    <property type="entry name" value="SAM-dependent_MTases_sf"/>
</dbReference>
<comment type="subcellular location">
    <subcellularLocation>
        <location evidence="6">Cytoplasm</location>
    </subcellularLocation>
</comment>
<comment type="similarity">
    <text evidence="1 6">Belongs to the methyltransferase superfamily. PrmA family.</text>
</comment>
<evidence type="ECO:0000256" key="5">
    <source>
        <dbReference type="ARBA" id="ARBA00022691"/>
    </source>
</evidence>
<dbReference type="Pfam" id="PF06325">
    <property type="entry name" value="PrmA"/>
    <property type="match status" value="1"/>
</dbReference>
<evidence type="ECO:0000256" key="3">
    <source>
        <dbReference type="ARBA" id="ARBA00022603"/>
    </source>
</evidence>
<gene>
    <name evidence="6 8" type="primary">prmA</name>
    <name evidence="8" type="ORF">ab3b_01608</name>
    <name evidence="7" type="ORF">B6254_1739</name>
    <name evidence="9" type="ORF">FO435_08125</name>
</gene>
<name>A0A0D1JP10_9LACO</name>
<dbReference type="AlphaFoldDB" id="A0A0D1JP10"/>
<dbReference type="GO" id="GO:0032259">
    <property type="term" value="P:methylation"/>
    <property type="evidence" value="ECO:0007669"/>
    <property type="project" value="UniProtKB-KW"/>
</dbReference>
<evidence type="ECO:0000313" key="8">
    <source>
        <dbReference type="EMBL" id="KIU23003.1"/>
    </source>
</evidence>
<dbReference type="Proteomes" id="UP000244870">
    <property type="component" value="Chromosome"/>
</dbReference>
<evidence type="ECO:0000313" key="7">
    <source>
        <dbReference type="EMBL" id="AWF96121.1"/>
    </source>
</evidence>
<protein>
    <recommendedName>
        <fullName evidence="6">Ribosomal protein L11 methyltransferase</fullName>
        <shortName evidence="6">L11 Mtase</shortName>
        <ecNumber evidence="6">2.1.1.-</ecNumber>
    </recommendedName>
</protein>
<dbReference type="GO" id="GO:0005737">
    <property type="term" value="C:cytoplasm"/>
    <property type="evidence" value="ECO:0007669"/>
    <property type="project" value="UniProtKB-SubCell"/>
</dbReference>
<dbReference type="EC" id="2.1.1.-" evidence="6"/>
<comment type="catalytic activity">
    <reaction evidence="6">
        <text>L-lysyl-[protein] + 3 S-adenosyl-L-methionine = N(6),N(6),N(6)-trimethyl-L-lysyl-[protein] + 3 S-adenosyl-L-homocysteine + 3 H(+)</text>
        <dbReference type="Rhea" id="RHEA:54192"/>
        <dbReference type="Rhea" id="RHEA-COMP:9752"/>
        <dbReference type="Rhea" id="RHEA-COMP:13826"/>
        <dbReference type="ChEBI" id="CHEBI:15378"/>
        <dbReference type="ChEBI" id="CHEBI:29969"/>
        <dbReference type="ChEBI" id="CHEBI:57856"/>
        <dbReference type="ChEBI" id="CHEBI:59789"/>
        <dbReference type="ChEBI" id="CHEBI:61961"/>
    </reaction>
</comment>
<sequence length="318" mass="34582">MSWQEVIVETQSEAVEAVSNILMEAGAEGIQIDDAADVDSYEPADATVWVDWDVVEHREAGALVAGYFPENVNLPEVINDVQMRVNQLADFGLDATPGTVTTTAVKDADWATEWQKYYHPVRVTRHLTVVPKWEEYVPAQKDEQVIVLDPGMAFGTGTHPTTRLMMQALEIVIRGDERLLDVGTGSGVLGIAAKLLGASSVLGTDIDEVAVRSAQGNLDLNPIASDIKVMASDLLQDVPAQEFDIVVANMLAEVLVPLIPQVESVLRPGGKFLLSGIYQDKADVIVAKLEASGYVVDEKMKLGEWYGLIAHRASEDEK</sequence>
<feature type="binding site" evidence="6">
    <location>
        <position position="162"/>
    </location>
    <ligand>
        <name>S-adenosyl-L-methionine</name>
        <dbReference type="ChEBI" id="CHEBI:59789"/>
    </ligand>
</feature>
<dbReference type="CDD" id="cd02440">
    <property type="entry name" value="AdoMet_MTases"/>
    <property type="match status" value="1"/>
</dbReference>
<dbReference type="PIRSF" id="PIRSF000401">
    <property type="entry name" value="RPL11_MTase"/>
    <property type="match status" value="1"/>
</dbReference>
<evidence type="ECO:0000313" key="12">
    <source>
        <dbReference type="Proteomes" id="UP000320012"/>
    </source>
</evidence>
<reference evidence="9 12" key="3">
    <citation type="submission" date="2019-07" db="EMBL/GenBank/DDBJ databases">
        <title>Genome sequence of Weissella cibaria GK1.</title>
        <authorList>
            <person name="Choi H.-J."/>
        </authorList>
    </citation>
    <scope>NUCLEOTIDE SEQUENCE [LARGE SCALE GENOMIC DNA]</scope>
    <source>
        <strain evidence="9 12">GK1</strain>
    </source>
</reference>
<dbReference type="NCBIfam" id="TIGR00406">
    <property type="entry name" value="prmA"/>
    <property type="match status" value="1"/>
</dbReference>
<dbReference type="RefSeq" id="WP_043941502.1">
    <property type="nucleotide sequence ID" value="NZ_CP020928.1"/>
</dbReference>
<dbReference type="Proteomes" id="UP000320012">
    <property type="component" value="Unassembled WGS sequence"/>
</dbReference>
<dbReference type="Gene3D" id="3.40.50.150">
    <property type="entry name" value="Vaccinia Virus protein VP39"/>
    <property type="match status" value="1"/>
</dbReference>
<keyword evidence="4 6" id="KW-0808">Transferase</keyword>
<dbReference type="SUPFAM" id="SSF53335">
    <property type="entry name" value="S-adenosyl-L-methionine-dependent methyltransferases"/>
    <property type="match status" value="1"/>
</dbReference>
<dbReference type="EMBL" id="VNHC01000002">
    <property type="protein sequence ID" value="TVV27849.1"/>
    <property type="molecule type" value="Genomic_DNA"/>
</dbReference>
<proteinExistence type="inferred from homology"/>
<evidence type="ECO:0000256" key="1">
    <source>
        <dbReference type="ARBA" id="ARBA00009741"/>
    </source>
</evidence>
<organism evidence="8 10">
    <name type="scientific">Weissella cibaria</name>
    <dbReference type="NCBI Taxonomy" id="137591"/>
    <lineage>
        <taxon>Bacteria</taxon>
        <taxon>Bacillati</taxon>
        <taxon>Bacillota</taxon>
        <taxon>Bacilli</taxon>
        <taxon>Lactobacillales</taxon>
        <taxon>Lactobacillaceae</taxon>
        <taxon>Weissella</taxon>
    </lineage>
</organism>
<accession>A0A0D1JP10</accession>
<reference evidence="8 10" key="1">
    <citation type="journal article" date="2015" name="Microbiology (Mosc.)">
        <title>Genomics of the Weissella cibaria species with an examination of its metabolic traits.</title>
        <authorList>
            <person name="Lynch K.M."/>
            <person name="Lucid A."/>
            <person name="Arendt E.K."/>
            <person name="Sleator R.D."/>
            <person name="Lucey B."/>
            <person name="Coffey A."/>
        </authorList>
    </citation>
    <scope>NUCLEOTIDE SEQUENCE [LARGE SCALE GENOMIC DNA]</scope>
    <source>
        <strain evidence="8 10">AB3b</strain>
    </source>
</reference>
<evidence type="ECO:0000313" key="11">
    <source>
        <dbReference type="Proteomes" id="UP000244870"/>
    </source>
</evidence>
<keyword evidence="5 6" id="KW-0949">S-adenosyl-L-methionine</keyword>
<evidence type="ECO:0000256" key="4">
    <source>
        <dbReference type="ARBA" id="ARBA00022679"/>
    </source>
</evidence>
<dbReference type="GO" id="GO:0008276">
    <property type="term" value="F:protein methyltransferase activity"/>
    <property type="evidence" value="ECO:0007669"/>
    <property type="project" value="UniProtKB-UniRule"/>
</dbReference>
<dbReference type="EMBL" id="JWHT01000037">
    <property type="protein sequence ID" value="KIU23003.1"/>
    <property type="molecule type" value="Genomic_DNA"/>
</dbReference>
<dbReference type="HAMAP" id="MF_00735">
    <property type="entry name" value="Methyltr_PrmA"/>
    <property type="match status" value="1"/>
</dbReference>
<dbReference type="PANTHER" id="PTHR43648:SF1">
    <property type="entry name" value="ELECTRON TRANSFER FLAVOPROTEIN BETA SUBUNIT LYSINE METHYLTRANSFERASE"/>
    <property type="match status" value="1"/>
</dbReference>
<evidence type="ECO:0000256" key="6">
    <source>
        <dbReference type="HAMAP-Rule" id="MF_00735"/>
    </source>
</evidence>
<dbReference type="EMBL" id="CP020928">
    <property type="protein sequence ID" value="AWF96121.1"/>
    <property type="molecule type" value="Genomic_DNA"/>
</dbReference>
<dbReference type="Proteomes" id="UP000032289">
    <property type="component" value="Unassembled WGS sequence"/>
</dbReference>
<feature type="binding site" evidence="6">
    <location>
        <position position="205"/>
    </location>
    <ligand>
        <name>S-adenosyl-L-methionine</name>
        <dbReference type="ChEBI" id="CHEBI:59789"/>
    </ligand>
</feature>
<evidence type="ECO:0000256" key="2">
    <source>
        <dbReference type="ARBA" id="ARBA00022490"/>
    </source>
</evidence>
<comment type="function">
    <text evidence="6">Methylates ribosomal protein L11.</text>
</comment>
<dbReference type="PANTHER" id="PTHR43648">
    <property type="entry name" value="ELECTRON TRANSFER FLAVOPROTEIN BETA SUBUNIT LYSINE METHYLTRANSFERASE"/>
    <property type="match status" value="1"/>
</dbReference>
<dbReference type="GO" id="GO:0005840">
    <property type="term" value="C:ribosome"/>
    <property type="evidence" value="ECO:0007669"/>
    <property type="project" value="UniProtKB-KW"/>
</dbReference>
<feature type="binding site" evidence="6">
    <location>
        <position position="183"/>
    </location>
    <ligand>
        <name>S-adenosyl-L-methionine</name>
        <dbReference type="ChEBI" id="CHEBI:59789"/>
    </ligand>
</feature>
<evidence type="ECO:0000313" key="10">
    <source>
        <dbReference type="Proteomes" id="UP000032289"/>
    </source>
</evidence>
<dbReference type="PATRIC" id="fig|137591.24.peg.1574"/>